<sequence length="1739" mass="185570">MPLLTALFALLLTAVFSLIADAPAHAAAKPFPVDQFSWYLSDYDLDLAKIAKDLKRTEPEIQADLAAARTANNARLAASSLEQLLTRQPTNGALWLDLAQELSVATPVNDSDGYTLPSKLIGAALKAYTQLSSPQQEGQALNLAAQGFAKREMWRPALTAYKESLRLQEDPAIREAFEQMRVDHGFRVSDYKVDTETVPPRACFEMSEPVSRTVSDFTSYFTQEPGPVAAVTAEGNRLCVEGLKYGERYSITARQGLPAAIDDTLARDVSFDFYVRDRQPSVRFAGNAYVLPRTGQNGIPLISVNSKEAAIALYRIGDRNMIGSVLGSDFRGQISGYSAEDIANSKGQLVWEGTLETPAPQNQDITTAIPVDEAMGKLAPGLYVMTASPATRESESYDNVATQWFVVSDLGLATMSGKDGLHVSLRSIATAEPVANAKVRLIARNNEVLGEAASDAAGNVVFDPGLMKGDGGQAPALVVAQAEGGDYSFLDLQQPAFDLTDRGVTGRAPSGAVDAFVYAERGVYRRGETVHATVLLRDDKANAITSLPVTLVVERPDGVAYLTATLSDQGAGGFSRDIQIAQGAQGGTWRIRAFTDPAGESVGETSFLVEDYIPDRIAFDLVSKTPRVRDTLQMKVDGRYLFGAPGAGLDLEATVSITADATPFPEWKDYSFGLMDERPDTVQFAAADLPQTDINGHADIDIALPELPVTSQPLKADVYVRMREPGGRAVERTASLPIASPQPMLAIKANFEDGSAPEGKPAAFSVIAVDPEGKQVAVTGANWTLKRIVRDWQWFNSDGQWRWEAVTRATKLANGTLDIAGDTPTAFAQTLSWGEYRLEIDAPGITPASVDFSSGYYSFDSAKANTPDTLKVALDKTDVKTGDTVNVKIEARYAGKATVQIVGEGLLASQEVDVPEGGLTIPFTVGEGWGTGAYVLASLYKPMDVKAKRMPSRAMGLAWFGIDRAQRTLEVSLATPELMKPRTRLTVPVKLGNLAAGEEAFVTVAAVDVGILNLTRYDPPAPENFYYDQKQLTAQLRDIYGMLIDGMQGERGKLRSGGDGGAAFNAPPPAQKPLALYSGIVKVADDGTASVDFDIPAFNGTIRVMAVAWGKTKVGHASKDVIARDPVVVSGTLPRFLAVGDSSQLRFDVVNAEGPAGDYTLGVSIDGPVTAEPNTAIQKLTLGAAGARSTIIVPVKGTGYGTASIVATLKGPGDILLDQDFVLGVEPANPLVTRRTTMPLQARGGSLTIGKDLLSDMVPGTGSVALSISPLPQLDAAGLVRDLDKYPYGCSEQTVSRALPLLYLSDLGVDPKDLDAAIPDRMQKAVTRLINRQSSSGSFGLWSAYGDDSSLWLTAYVTDFLLRAREKGFDVPEDVLVGGLDYIRNMVGNAPDIEEGGGQDMAYALYVLARAGRAPVGDLKYLADTKINQFGSPLARAQVAAALAILGDKERSDAAFAAAIEELGDEVDSSDRGAYRADYGSVLRDASAILALATDSKAKPQVIKTAMGAIEVERARTTYASTQDMAWMVLAARSVINEAKSIRLDVNGTRHDGGFNRVYSAAALATDVKVQNTGPDIVKAVVAVSGSPTVPEPEAFNGLVIERKYFTPDGQPADPATVSQNTRLVAVLSVMKPVGDAENGQFLLVDRLPAGFEIENPTLVSSGSTADLAWLSDTTYAPYTEFRDDRFVASFTSSTAKLAYMVRAVSPGSYVHPGATVEDMYRPELNARTAPGTVTVTAP</sequence>
<dbReference type="PANTHER" id="PTHR40094:SF1">
    <property type="entry name" value="UBIQUITIN DOMAIN-CONTAINING PROTEIN"/>
    <property type="match status" value="1"/>
</dbReference>
<dbReference type="Pfam" id="PF17972">
    <property type="entry name" value="bMG5"/>
    <property type="match status" value="1"/>
</dbReference>
<feature type="domain" description="Alpha-2-macroglobulin" evidence="5">
    <location>
        <begin position="1074"/>
        <end position="1163"/>
    </location>
</feature>
<accession>A0A2W2BIN3</accession>
<dbReference type="EMBL" id="QKVK01000007">
    <property type="protein sequence ID" value="PZF76039.1"/>
    <property type="molecule type" value="Genomic_DNA"/>
</dbReference>
<name>A0A2W2BIN3_9HYPH</name>
<reference evidence="7" key="1">
    <citation type="submission" date="2018-06" db="EMBL/GenBank/DDBJ databases">
        <title>Aestuariibacter litoralis strain KCTC 52945T.</title>
        <authorList>
            <person name="Li X."/>
            <person name="Salam N."/>
            <person name="Li J.-L."/>
            <person name="Chen Y.-M."/>
            <person name="Yang Z.-W."/>
            <person name="Zhang L.-Y."/>
            <person name="Han M.-X."/>
            <person name="Xiao M."/>
            <person name="Li W.-J."/>
        </authorList>
    </citation>
    <scope>NUCLEOTIDE SEQUENCE [LARGE SCALE GENOMIC DNA]</scope>
    <source>
        <strain evidence="7">KCTC 52945</strain>
    </source>
</reference>
<evidence type="ECO:0000259" key="5">
    <source>
        <dbReference type="SMART" id="SM01360"/>
    </source>
</evidence>
<dbReference type="Pfam" id="PF07678">
    <property type="entry name" value="TED_complement"/>
    <property type="match status" value="1"/>
</dbReference>
<dbReference type="InterPro" id="IPR021868">
    <property type="entry name" value="Alpha_2_Macroglob_MG3"/>
</dbReference>
<dbReference type="InterPro" id="IPR011626">
    <property type="entry name" value="Alpha-macroglobulin_TED"/>
</dbReference>
<dbReference type="SMART" id="SM01359">
    <property type="entry name" value="A2M_N_2"/>
    <property type="match status" value="1"/>
</dbReference>
<evidence type="ECO:0000256" key="2">
    <source>
        <dbReference type="ARBA" id="ARBA00022729"/>
    </source>
</evidence>
<protein>
    <submittedName>
        <fullName evidence="6">Alpha-2-macroglobulin family protein</fullName>
    </submittedName>
</protein>
<dbReference type="GO" id="GO:0005615">
    <property type="term" value="C:extracellular space"/>
    <property type="evidence" value="ECO:0007669"/>
    <property type="project" value="InterPro"/>
</dbReference>
<dbReference type="InterPro" id="IPR011625">
    <property type="entry name" value="A2M_N_BRD"/>
</dbReference>
<dbReference type="InterPro" id="IPR041246">
    <property type="entry name" value="Bact_MG10"/>
</dbReference>
<dbReference type="Pfam" id="PF21142">
    <property type="entry name" value="A2M_bMG2"/>
    <property type="match status" value="1"/>
</dbReference>
<dbReference type="Pfam" id="PF11974">
    <property type="entry name" value="bMG3"/>
    <property type="match status" value="1"/>
</dbReference>
<proteinExistence type="inferred from homology"/>
<evidence type="ECO:0000313" key="7">
    <source>
        <dbReference type="Proteomes" id="UP000248795"/>
    </source>
</evidence>
<dbReference type="InterPro" id="IPR047565">
    <property type="entry name" value="Alpha-macroglob_thiol-ester_cl"/>
</dbReference>
<comment type="similarity">
    <text evidence="1">Belongs to the protease inhibitor I39 (alpha-2-macroglobulin) family. Bacterial alpha-2-macroglobulin subfamily.</text>
</comment>
<dbReference type="SUPFAM" id="SSF48239">
    <property type="entry name" value="Terpenoid cyclases/Protein prenyltransferases"/>
    <property type="match status" value="1"/>
</dbReference>
<dbReference type="InterPro" id="IPR051802">
    <property type="entry name" value="YfhM-like"/>
</dbReference>
<dbReference type="Gene3D" id="1.50.10.20">
    <property type="match status" value="1"/>
</dbReference>
<dbReference type="Pfam" id="PF07703">
    <property type="entry name" value="A2M_BRD"/>
    <property type="match status" value="1"/>
</dbReference>
<dbReference type="GO" id="GO:0004866">
    <property type="term" value="F:endopeptidase inhibitor activity"/>
    <property type="evidence" value="ECO:0007669"/>
    <property type="project" value="InterPro"/>
</dbReference>
<dbReference type="CDD" id="cd02891">
    <property type="entry name" value="A2M_like"/>
    <property type="match status" value="1"/>
</dbReference>
<dbReference type="Pfam" id="PF17973">
    <property type="entry name" value="bMG10"/>
    <property type="match status" value="1"/>
</dbReference>
<feature type="chain" id="PRO_5015844129" evidence="3">
    <location>
        <begin position="27"/>
        <end position="1739"/>
    </location>
</feature>
<evidence type="ECO:0000313" key="6">
    <source>
        <dbReference type="EMBL" id="PZF76039.1"/>
    </source>
</evidence>
<dbReference type="Pfam" id="PF01835">
    <property type="entry name" value="MG2"/>
    <property type="match status" value="1"/>
</dbReference>
<evidence type="ECO:0000259" key="4">
    <source>
        <dbReference type="SMART" id="SM01359"/>
    </source>
</evidence>
<feature type="signal peptide" evidence="3">
    <location>
        <begin position="1"/>
        <end position="26"/>
    </location>
</feature>
<organism evidence="6 7">
    <name type="scientific">Aestuariivirga litoralis</name>
    <dbReference type="NCBI Taxonomy" id="2650924"/>
    <lineage>
        <taxon>Bacteria</taxon>
        <taxon>Pseudomonadati</taxon>
        <taxon>Pseudomonadota</taxon>
        <taxon>Alphaproteobacteria</taxon>
        <taxon>Hyphomicrobiales</taxon>
        <taxon>Aestuariivirgaceae</taxon>
        <taxon>Aestuariivirga</taxon>
    </lineage>
</organism>
<comment type="caution">
    <text evidence="6">The sequence shown here is derived from an EMBL/GenBank/DDBJ whole genome shotgun (WGS) entry which is preliminary data.</text>
</comment>
<dbReference type="PIRSF" id="PIRSF038980">
    <property type="entry name" value="A2M_bac"/>
    <property type="match status" value="1"/>
</dbReference>
<gene>
    <name evidence="6" type="ORF">DK847_15475</name>
</gene>
<dbReference type="PANTHER" id="PTHR40094">
    <property type="entry name" value="ALPHA-2-MACROGLOBULIN HOMOLOG"/>
    <property type="match status" value="1"/>
</dbReference>
<dbReference type="InterPro" id="IPR041203">
    <property type="entry name" value="Bact_A2M_MG5"/>
</dbReference>
<dbReference type="InterPro" id="IPR026284">
    <property type="entry name" value="A2MG_proteobact"/>
</dbReference>
<feature type="domain" description="Alpha-2-macroglobulin bait region" evidence="4">
    <location>
        <begin position="870"/>
        <end position="1014"/>
    </location>
</feature>
<dbReference type="InterPro" id="IPR049120">
    <property type="entry name" value="A2M_bMG2"/>
</dbReference>
<dbReference type="SMART" id="SM01360">
    <property type="entry name" value="A2M"/>
    <property type="match status" value="1"/>
</dbReference>
<dbReference type="Pfam" id="PF00207">
    <property type="entry name" value="A2M"/>
    <property type="match status" value="1"/>
</dbReference>
<dbReference type="SMART" id="SM01419">
    <property type="entry name" value="Thiol-ester_cl"/>
    <property type="match status" value="1"/>
</dbReference>
<keyword evidence="7" id="KW-1185">Reference proteome</keyword>
<dbReference type="InterPro" id="IPR001599">
    <property type="entry name" value="Macroglobln_a2"/>
</dbReference>
<dbReference type="Proteomes" id="UP000248795">
    <property type="component" value="Unassembled WGS sequence"/>
</dbReference>
<evidence type="ECO:0000256" key="3">
    <source>
        <dbReference type="SAM" id="SignalP"/>
    </source>
</evidence>
<dbReference type="InterPro" id="IPR002890">
    <property type="entry name" value="MG2"/>
</dbReference>
<dbReference type="Pfam" id="PF17962">
    <property type="entry name" value="bMG6"/>
    <property type="match status" value="1"/>
</dbReference>
<keyword evidence="2 3" id="KW-0732">Signal</keyword>
<dbReference type="InterPro" id="IPR041462">
    <property type="entry name" value="Bact_A2M_MG6"/>
</dbReference>
<dbReference type="RefSeq" id="WP_111199424.1">
    <property type="nucleotide sequence ID" value="NZ_QKVK01000007.1"/>
</dbReference>
<dbReference type="InterPro" id="IPR008930">
    <property type="entry name" value="Terpenoid_cyclase/PrenylTrfase"/>
</dbReference>
<dbReference type="Gene3D" id="2.60.40.1930">
    <property type="match status" value="1"/>
</dbReference>
<evidence type="ECO:0000256" key="1">
    <source>
        <dbReference type="ARBA" id="ARBA00010556"/>
    </source>
</evidence>